<evidence type="ECO:0000313" key="3">
    <source>
        <dbReference type="Proteomes" id="UP000801492"/>
    </source>
</evidence>
<organism evidence="2 3">
    <name type="scientific">Ignelater luminosus</name>
    <name type="common">Cucubano</name>
    <name type="synonym">Pyrophorus luminosus</name>
    <dbReference type="NCBI Taxonomy" id="2038154"/>
    <lineage>
        <taxon>Eukaryota</taxon>
        <taxon>Metazoa</taxon>
        <taxon>Ecdysozoa</taxon>
        <taxon>Arthropoda</taxon>
        <taxon>Hexapoda</taxon>
        <taxon>Insecta</taxon>
        <taxon>Pterygota</taxon>
        <taxon>Neoptera</taxon>
        <taxon>Endopterygota</taxon>
        <taxon>Coleoptera</taxon>
        <taxon>Polyphaga</taxon>
        <taxon>Elateriformia</taxon>
        <taxon>Elateroidea</taxon>
        <taxon>Elateridae</taxon>
        <taxon>Agrypninae</taxon>
        <taxon>Pyrophorini</taxon>
        <taxon>Ignelater</taxon>
    </lineage>
</organism>
<dbReference type="AlphaFoldDB" id="A0A8K0CAI7"/>
<comment type="caution">
    <text evidence="2">The sequence shown here is derived from an EMBL/GenBank/DDBJ whole genome shotgun (WGS) entry which is preliminary data.</text>
</comment>
<dbReference type="EMBL" id="VTPC01090686">
    <property type="protein sequence ID" value="KAF2881901.1"/>
    <property type="molecule type" value="Genomic_DNA"/>
</dbReference>
<accession>A0A8K0CAI7</accession>
<sequence>MENAKLVNHLLHTAEEPHRATPLRNKESTQPTNGKQITKDLKRASISRASQSETPAQARFQMPFFTVGTYQSLPVENRRRRPATTDSIPGKQTHGGQKQPALVRASSPSATPNTEWDLPALCSIFVGKMFGFLKKIEKWEKFGFVQ</sequence>
<feature type="region of interest" description="Disordered" evidence="1">
    <location>
        <begin position="1"/>
        <end position="58"/>
    </location>
</feature>
<reference evidence="2" key="1">
    <citation type="submission" date="2019-08" db="EMBL/GenBank/DDBJ databases">
        <title>The genome of the North American firefly Photinus pyralis.</title>
        <authorList>
            <consortium name="Photinus pyralis genome working group"/>
            <person name="Fallon T.R."/>
            <person name="Sander Lower S.E."/>
            <person name="Weng J.-K."/>
        </authorList>
    </citation>
    <scope>NUCLEOTIDE SEQUENCE</scope>
    <source>
        <strain evidence="2">TRF0915ILg1</strain>
        <tissue evidence="2">Whole body</tissue>
    </source>
</reference>
<feature type="region of interest" description="Disordered" evidence="1">
    <location>
        <begin position="71"/>
        <end position="112"/>
    </location>
</feature>
<gene>
    <name evidence="2" type="ORF">ILUMI_24282</name>
</gene>
<evidence type="ECO:0000313" key="2">
    <source>
        <dbReference type="EMBL" id="KAF2881901.1"/>
    </source>
</evidence>
<evidence type="ECO:0000256" key="1">
    <source>
        <dbReference type="SAM" id="MobiDB-lite"/>
    </source>
</evidence>
<feature type="compositionally biased region" description="Basic and acidic residues" evidence="1">
    <location>
        <begin position="12"/>
        <end position="27"/>
    </location>
</feature>
<protein>
    <submittedName>
        <fullName evidence="2">Uncharacterized protein</fullName>
    </submittedName>
</protein>
<name>A0A8K0CAI7_IGNLU</name>
<proteinExistence type="predicted"/>
<dbReference type="Proteomes" id="UP000801492">
    <property type="component" value="Unassembled WGS sequence"/>
</dbReference>
<keyword evidence="3" id="KW-1185">Reference proteome</keyword>